<dbReference type="AlphaFoldDB" id="A0A6A6NAA9"/>
<name>A0A6A6NAA9_HEVBR</name>
<dbReference type="Pfam" id="PF03754">
    <property type="entry name" value="At2g31720-like"/>
    <property type="match status" value="1"/>
</dbReference>
<feature type="compositionally biased region" description="Basic residues" evidence="1">
    <location>
        <begin position="38"/>
        <end position="47"/>
    </location>
</feature>
<comment type="caution">
    <text evidence="2">The sequence shown here is derived from an EMBL/GenBank/DDBJ whole genome shotgun (WGS) entry which is preliminary data.</text>
</comment>
<evidence type="ECO:0000256" key="1">
    <source>
        <dbReference type="SAM" id="MobiDB-lite"/>
    </source>
</evidence>
<keyword evidence="3" id="KW-1185">Reference proteome</keyword>
<feature type="region of interest" description="Disordered" evidence="1">
    <location>
        <begin position="25"/>
        <end position="55"/>
    </location>
</feature>
<protein>
    <submittedName>
        <fullName evidence="2">Uncharacterized protein</fullName>
    </submittedName>
</protein>
<proteinExistence type="predicted"/>
<evidence type="ECO:0000313" key="2">
    <source>
        <dbReference type="EMBL" id="KAF2321159.1"/>
    </source>
</evidence>
<sequence>MVDAIKLVEESILTAFVQHVRAEAMSKHDDRLTTSVPKKSRGHRQRQDKKPPSPSFLFLHEKSYWSMNEIKRRIEDSSFLTEDEKSKLKEQKENIPVTLMEPCGDESKILLRQWNLKSSSTYC</sequence>
<accession>A0A6A6NAA9</accession>
<organism evidence="2 3">
    <name type="scientific">Hevea brasiliensis</name>
    <name type="common">Para rubber tree</name>
    <name type="synonym">Siphonia brasiliensis</name>
    <dbReference type="NCBI Taxonomy" id="3981"/>
    <lineage>
        <taxon>Eukaryota</taxon>
        <taxon>Viridiplantae</taxon>
        <taxon>Streptophyta</taxon>
        <taxon>Embryophyta</taxon>
        <taxon>Tracheophyta</taxon>
        <taxon>Spermatophyta</taxon>
        <taxon>Magnoliopsida</taxon>
        <taxon>eudicotyledons</taxon>
        <taxon>Gunneridae</taxon>
        <taxon>Pentapetalae</taxon>
        <taxon>rosids</taxon>
        <taxon>fabids</taxon>
        <taxon>Malpighiales</taxon>
        <taxon>Euphorbiaceae</taxon>
        <taxon>Crotonoideae</taxon>
        <taxon>Micrandreae</taxon>
        <taxon>Hevea</taxon>
    </lineage>
</organism>
<reference evidence="2 3" key="1">
    <citation type="journal article" date="2020" name="Mol. Plant">
        <title>The Chromosome-Based Rubber Tree Genome Provides New Insights into Spurge Genome Evolution and Rubber Biosynthesis.</title>
        <authorList>
            <person name="Liu J."/>
            <person name="Shi C."/>
            <person name="Shi C.C."/>
            <person name="Li W."/>
            <person name="Zhang Q.J."/>
            <person name="Zhang Y."/>
            <person name="Li K."/>
            <person name="Lu H.F."/>
            <person name="Shi C."/>
            <person name="Zhu S.T."/>
            <person name="Xiao Z.Y."/>
            <person name="Nan H."/>
            <person name="Yue Y."/>
            <person name="Zhu X.G."/>
            <person name="Wu Y."/>
            <person name="Hong X.N."/>
            <person name="Fan G.Y."/>
            <person name="Tong Y."/>
            <person name="Zhang D."/>
            <person name="Mao C.L."/>
            <person name="Liu Y.L."/>
            <person name="Hao S.J."/>
            <person name="Liu W.Q."/>
            <person name="Lv M.Q."/>
            <person name="Zhang H.B."/>
            <person name="Liu Y."/>
            <person name="Hu-Tang G.R."/>
            <person name="Wang J.P."/>
            <person name="Wang J.H."/>
            <person name="Sun Y.H."/>
            <person name="Ni S.B."/>
            <person name="Chen W.B."/>
            <person name="Zhang X.C."/>
            <person name="Jiao Y.N."/>
            <person name="Eichler E.E."/>
            <person name="Li G.H."/>
            <person name="Liu X."/>
            <person name="Gao L.Z."/>
        </authorList>
    </citation>
    <scope>NUCLEOTIDE SEQUENCE [LARGE SCALE GENOMIC DNA]</scope>
    <source>
        <strain evidence="3">cv. GT1</strain>
        <tissue evidence="2">Leaf</tissue>
    </source>
</reference>
<evidence type="ECO:0000313" key="3">
    <source>
        <dbReference type="Proteomes" id="UP000467840"/>
    </source>
</evidence>
<dbReference type="Proteomes" id="UP000467840">
    <property type="component" value="Chromosome 10"/>
</dbReference>
<dbReference type="InterPro" id="IPR005508">
    <property type="entry name" value="At2g31720-like"/>
</dbReference>
<dbReference type="GO" id="GO:0003677">
    <property type="term" value="F:DNA binding"/>
    <property type="evidence" value="ECO:0007669"/>
    <property type="project" value="InterPro"/>
</dbReference>
<gene>
    <name evidence="2" type="ORF">GH714_034826</name>
</gene>
<dbReference type="EMBL" id="JAAGAX010000003">
    <property type="protein sequence ID" value="KAF2321159.1"/>
    <property type="molecule type" value="Genomic_DNA"/>
</dbReference>